<evidence type="ECO:0000313" key="5">
    <source>
        <dbReference type="Proteomes" id="UP000271700"/>
    </source>
</evidence>
<evidence type="ECO:0000256" key="1">
    <source>
        <dbReference type="ARBA" id="ARBA00023002"/>
    </source>
</evidence>
<dbReference type="Pfam" id="PF08125">
    <property type="entry name" value="Mannitol_dh_C"/>
    <property type="match status" value="1"/>
</dbReference>
<dbReference type="InterPro" id="IPR013328">
    <property type="entry name" value="6PGD_dom2"/>
</dbReference>
<dbReference type="AlphaFoldDB" id="A0A497ZQY2"/>
<organism evidence="4 5">
    <name type="scientific">Ruegeria conchae</name>
    <dbReference type="NCBI Taxonomy" id="981384"/>
    <lineage>
        <taxon>Bacteria</taxon>
        <taxon>Pseudomonadati</taxon>
        <taxon>Pseudomonadota</taxon>
        <taxon>Alphaproteobacteria</taxon>
        <taxon>Rhodobacterales</taxon>
        <taxon>Roseobacteraceae</taxon>
        <taxon>Ruegeria</taxon>
    </lineage>
</organism>
<name>A0A497ZQY2_9RHOB</name>
<dbReference type="RefSeq" id="WP_010443331.1">
    <property type="nucleotide sequence ID" value="NZ_AEYW01000023.1"/>
</dbReference>
<dbReference type="OrthoDB" id="271711at2"/>
<gene>
    <name evidence="4" type="ORF">CLV75_1874</name>
</gene>
<dbReference type="PRINTS" id="PR00084">
    <property type="entry name" value="MTLDHDRGNASE"/>
</dbReference>
<dbReference type="InterPro" id="IPR013118">
    <property type="entry name" value="Mannitol_DH_C"/>
</dbReference>
<dbReference type="GO" id="GO:0016616">
    <property type="term" value="F:oxidoreductase activity, acting on the CH-OH group of donors, NAD or NADP as acceptor"/>
    <property type="evidence" value="ECO:0007669"/>
    <property type="project" value="TreeGrafter"/>
</dbReference>
<keyword evidence="5" id="KW-1185">Reference proteome</keyword>
<evidence type="ECO:0000313" key="4">
    <source>
        <dbReference type="EMBL" id="RLK08204.1"/>
    </source>
</evidence>
<dbReference type="PANTHER" id="PTHR43362">
    <property type="entry name" value="MANNITOL DEHYDROGENASE DSF1-RELATED"/>
    <property type="match status" value="1"/>
</dbReference>
<evidence type="ECO:0000259" key="2">
    <source>
        <dbReference type="Pfam" id="PF01232"/>
    </source>
</evidence>
<dbReference type="Gene3D" id="3.40.50.720">
    <property type="entry name" value="NAD(P)-binding Rossmann-like Domain"/>
    <property type="match status" value="1"/>
</dbReference>
<dbReference type="InterPro" id="IPR000669">
    <property type="entry name" value="Mannitol_DH"/>
</dbReference>
<accession>A0A497ZQY2</accession>
<dbReference type="SUPFAM" id="SSF48179">
    <property type="entry name" value="6-phosphogluconate dehydrogenase C-terminal domain-like"/>
    <property type="match status" value="1"/>
</dbReference>
<dbReference type="Pfam" id="PF01232">
    <property type="entry name" value="Mannitol_dh"/>
    <property type="match status" value="1"/>
</dbReference>
<dbReference type="InterPro" id="IPR013131">
    <property type="entry name" value="Mannitol_DH_N"/>
</dbReference>
<feature type="domain" description="Mannitol dehydrogenase C-terminal" evidence="3">
    <location>
        <begin position="295"/>
        <end position="484"/>
    </location>
</feature>
<dbReference type="InterPro" id="IPR008927">
    <property type="entry name" value="6-PGluconate_DH-like_C_sf"/>
</dbReference>
<dbReference type="Gene3D" id="1.10.1040.10">
    <property type="entry name" value="N-(1-d-carboxylethyl)-l-norvaline Dehydrogenase, domain 2"/>
    <property type="match status" value="1"/>
</dbReference>
<sequence length="503" mass="55354">MDPAANAKTPVRLRLDSLADLPANVRHPAYQRSDLTPGIVHIGLGNFHRAHQAWYIHQLMQQGQAHDWAIIGAGIRNYDAEMRERLLAQDCLTTLIELDPTRTSAEVIGPMVDYLPIEAGNVALIRKMADPAVRIVSLTVTEGGYYLISNTGALNTDHQDIRYDAANPNLPRTAFGSIVAALKQRRANGLKPFTALSCDNLQGNGTILRNCVVGLARMSDPDLATWIDQNGAFPNSMVDCIVPATTDELVSQCHILGVDDRAPVSHENFRQWVIEDEFCAGRPPLEQVGVTLTQNVHSYESMKLRILNGGHQLLANVGEILNVPTISSCMQDPDILAFFRTVQIEEILPHVEAVPETTAKEYLELVERRFANTAIHDTTRRVAFDGSARHPGFLLPSLRDALASGSSVIGLALAEAFWCRMCAGVREDGSEIAPNDPLWENLCETALAARTDPGLWLEQSLYSGDFDRGTQFSNAFASWLTKIWQRGSRAVLAEYVATNSLSH</sequence>
<reference evidence="4 5" key="1">
    <citation type="submission" date="2018-10" db="EMBL/GenBank/DDBJ databases">
        <title>Genomic Encyclopedia of Archaeal and Bacterial Type Strains, Phase II (KMG-II): from individual species to whole genera.</title>
        <authorList>
            <person name="Goeker M."/>
        </authorList>
    </citation>
    <scope>NUCLEOTIDE SEQUENCE [LARGE SCALE GENOMIC DNA]</scope>
    <source>
        <strain evidence="4 5">DSM 29317</strain>
    </source>
</reference>
<dbReference type="EMBL" id="RCCT01000002">
    <property type="protein sequence ID" value="RLK08204.1"/>
    <property type="molecule type" value="Genomic_DNA"/>
</dbReference>
<dbReference type="PANTHER" id="PTHR43362:SF1">
    <property type="entry name" value="MANNITOL DEHYDROGENASE 2-RELATED"/>
    <property type="match status" value="1"/>
</dbReference>
<keyword evidence="1" id="KW-0560">Oxidoreductase</keyword>
<evidence type="ECO:0000259" key="3">
    <source>
        <dbReference type="Pfam" id="PF08125"/>
    </source>
</evidence>
<comment type="caution">
    <text evidence="4">The sequence shown here is derived from an EMBL/GenBank/DDBJ whole genome shotgun (WGS) entry which is preliminary data.</text>
</comment>
<dbReference type="Proteomes" id="UP000271700">
    <property type="component" value="Unassembled WGS sequence"/>
</dbReference>
<protein>
    <submittedName>
        <fullName evidence="4">Mannitol 2-dehydrogenase</fullName>
    </submittedName>
</protein>
<dbReference type="SUPFAM" id="SSF51735">
    <property type="entry name" value="NAD(P)-binding Rossmann-fold domains"/>
    <property type="match status" value="1"/>
</dbReference>
<dbReference type="InterPro" id="IPR050988">
    <property type="entry name" value="Mannitol_DH/Oxidoreductase"/>
</dbReference>
<feature type="domain" description="Mannitol dehydrogenase N-terminal" evidence="2">
    <location>
        <begin position="38"/>
        <end position="286"/>
    </location>
</feature>
<dbReference type="STRING" id="981384.GCA_000192475_00484"/>
<proteinExistence type="predicted"/>
<dbReference type="InterPro" id="IPR036291">
    <property type="entry name" value="NAD(P)-bd_dom_sf"/>
</dbReference>